<evidence type="ECO:0000256" key="8">
    <source>
        <dbReference type="RuleBase" id="RU003943"/>
    </source>
</evidence>
<dbReference type="PANTHER" id="PTHR30477:SF3">
    <property type="entry name" value="METAL TRANSPORT SYSTEM MEMBRANE PROTEIN CT_069-RELATED"/>
    <property type="match status" value="1"/>
</dbReference>
<evidence type="ECO:0000256" key="9">
    <source>
        <dbReference type="SAM" id="Phobius"/>
    </source>
</evidence>
<dbReference type="Proteomes" id="UP000005392">
    <property type="component" value="Unassembled WGS sequence"/>
</dbReference>
<dbReference type="PATRIC" id="fig|997347.4.peg.2040"/>
<evidence type="ECO:0000256" key="7">
    <source>
        <dbReference type="ARBA" id="ARBA00023136"/>
    </source>
</evidence>
<comment type="subcellular location">
    <subcellularLocation>
        <location evidence="1 8">Cell membrane</location>
        <topology evidence="1 8">Multi-pass membrane protein</topology>
    </subcellularLocation>
</comment>
<dbReference type="AlphaFoldDB" id="F9EQM4"/>
<accession>F9EQM4</accession>
<dbReference type="EMBL" id="AFQD01000425">
    <property type="protein sequence ID" value="EGQ78742.1"/>
    <property type="molecule type" value="Genomic_DNA"/>
</dbReference>
<organism evidence="10 11">
    <name type="scientific">Fusobacterium animalis ATCC 51191</name>
    <dbReference type="NCBI Taxonomy" id="997347"/>
    <lineage>
        <taxon>Bacteria</taxon>
        <taxon>Fusobacteriati</taxon>
        <taxon>Fusobacteriota</taxon>
        <taxon>Fusobacteriia</taxon>
        <taxon>Fusobacteriales</taxon>
        <taxon>Fusobacteriaceae</taxon>
        <taxon>Fusobacterium</taxon>
    </lineage>
</organism>
<name>F9EQM4_9FUSO</name>
<dbReference type="Gene3D" id="1.10.3470.10">
    <property type="entry name" value="ABC transporter involved in vitamin B12 uptake, BtuC"/>
    <property type="match status" value="1"/>
</dbReference>
<evidence type="ECO:0000256" key="1">
    <source>
        <dbReference type="ARBA" id="ARBA00004651"/>
    </source>
</evidence>
<dbReference type="Pfam" id="PF00950">
    <property type="entry name" value="ABC-3"/>
    <property type="match status" value="1"/>
</dbReference>
<dbReference type="PANTHER" id="PTHR30477">
    <property type="entry name" value="ABC-TRANSPORTER METAL-BINDING PROTEIN"/>
    <property type="match status" value="1"/>
</dbReference>
<evidence type="ECO:0000256" key="2">
    <source>
        <dbReference type="ARBA" id="ARBA00008034"/>
    </source>
</evidence>
<dbReference type="GO" id="GO:0043190">
    <property type="term" value="C:ATP-binding cassette (ABC) transporter complex"/>
    <property type="evidence" value="ECO:0007669"/>
    <property type="project" value="InterPro"/>
</dbReference>
<evidence type="ECO:0000256" key="3">
    <source>
        <dbReference type="ARBA" id="ARBA00022448"/>
    </source>
</evidence>
<feature type="transmembrane region" description="Helical" evidence="9">
    <location>
        <begin position="74"/>
        <end position="97"/>
    </location>
</feature>
<evidence type="ECO:0000256" key="5">
    <source>
        <dbReference type="ARBA" id="ARBA00022692"/>
    </source>
</evidence>
<dbReference type="SUPFAM" id="SSF81345">
    <property type="entry name" value="ABC transporter involved in vitamin B12 uptake, BtuC"/>
    <property type="match status" value="1"/>
</dbReference>
<reference evidence="10 11" key="1">
    <citation type="submission" date="2011-05" db="EMBL/GenBank/DDBJ databases">
        <authorList>
            <person name="Muzny D."/>
            <person name="Qin X."/>
            <person name="Deng J."/>
            <person name="Jiang H."/>
            <person name="Liu Y."/>
            <person name="Qu J."/>
            <person name="Song X.-Z."/>
            <person name="Zhang L."/>
            <person name="Thornton R."/>
            <person name="Coyle M."/>
            <person name="Francisco L."/>
            <person name="Jackson L."/>
            <person name="Javaid M."/>
            <person name="Korchina V."/>
            <person name="Kovar C."/>
            <person name="Mata R."/>
            <person name="Mathew T."/>
            <person name="Ngo R."/>
            <person name="Nguyen L."/>
            <person name="Nguyen N."/>
            <person name="Okwuonu G."/>
            <person name="Ongeri F."/>
            <person name="Pham C."/>
            <person name="Simmons D."/>
            <person name="Wilczek-Boney K."/>
            <person name="Hale W."/>
            <person name="Jakkamsetti A."/>
            <person name="Pham P."/>
            <person name="Ruth R."/>
            <person name="San Lucas F."/>
            <person name="Warren J."/>
            <person name="Zhang J."/>
            <person name="Zhao Z."/>
            <person name="Zhou C."/>
            <person name="Zhu D."/>
            <person name="Lee S."/>
            <person name="Bess C."/>
            <person name="Blankenburg K."/>
            <person name="Forbes L."/>
            <person name="Fu Q."/>
            <person name="Gubbala S."/>
            <person name="Hirani K."/>
            <person name="Jayaseelan J.C."/>
            <person name="Lara F."/>
            <person name="Munidasa M."/>
            <person name="Palculict T."/>
            <person name="Patil S."/>
            <person name="Pu L.-L."/>
            <person name="Saada N."/>
            <person name="Tang L."/>
            <person name="Weissenberger G."/>
            <person name="Zhu Y."/>
            <person name="Hemphill L."/>
            <person name="Shang Y."/>
            <person name="Youmans B."/>
            <person name="Ayvaz T."/>
            <person name="Ross M."/>
            <person name="Santibanez J."/>
            <person name="Aqrawi P."/>
            <person name="Gross S."/>
            <person name="Joshi V."/>
            <person name="Fowler G."/>
            <person name="Nazareth L."/>
            <person name="Reid J."/>
            <person name="Worley K."/>
            <person name="Petrosino J."/>
            <person name="Highlander S."/>
            <person name="Gibbs R."/>
        </authorList>
    </citation>
    <scope>NUCLEOTIDE SEQUENCE [LARGE SCALE GENOMIC DNA]</scope>
    <source>
        <strain evidence="10 11">ATCC 51191</strain>
    </source>
</reference>
<evidence type="ECO:0000313" key="11">
    <source>
        <dbReference type="Proteomes" id="UP000005392"/>
    </source>
</evidence>
<keyword evidence="4" id="KW-1003">Cell membrane</keyword>
<dbReference type="HOGENOM" id="CLU_2093286_0_0_0"/>
<dbReference type="GO" id="GO:0010043">
    <property type="term" value="P:response to zinc ion"/>
    <property type="evidence" value="ECO:0007669"/>
    <property type="project" value="TreeGrafter"/>
</dbReference>
<keyword evidence="3 8" id="KW-0813">Transport</keyword>
<feature type="transmembrane region" description="Helical" evidence="9">
    <location>
        <begin position="34"/>
        <end position="53"/>
    </location>
</feature>
<keyword evidence="6 9" id="KW-1133">Transmembrane helix</keyword>
<evidence type="ECO:0000256" key="4">
    <source>
        <dbReference type="ARBA" id="ARBA00022475"/>
    </source>
</evidence>
<proteinExistence type="inferred from homology"/>
<comment type="similarity">
    <text evidence="2 8">Belongs to the ABC-3 integral membrane protein family.</text>
</comment>
<dbReference type="GO" id="GO:0055085">
    <property type="term" value="P:transmembrane transport"/>
    <property type="evidence" value="ECO:0007669"/>
    <property type="project" value="InterPro"/>
</dbReference>
<comment type="caution">
    <text evidence="10">The sequence shown here is derived from an EMBL/GenBank/DDBJ whole genome shotgun (WGS) entry which is preliminary data.</text>
</comment>
<evidence type="ECO:0000256" key="6">
    <source>
        <dbReference type="ARBA" id="ARBA00022989"/>
    </source>
</evidence>
<keyword evidence="7 9" id="KW-0472">Membrane</keyword>
<dbReference type="InterPro" id="IPR001626">
    <property type="entry name" value="ABC_TroCD"/>
</dbReference>
<keyword evidence="11" id="KW-1185">Reference proteome</keyword>
<sequence length="116" mass="13047">MYILLLGALIIGLLCIFLIHYTQLKSKVKFDSAIALMLSTFFGLGLVLLTYLKKISGAKKAGLNRFIFGQASTLVVKDIYLIIAVGLILIFLVLLFWKEIKISIFQADYAKNSWNK</sequence>
<dbReference type="InterPro" id="IPR037294">
    <property type="entry name" value="ABC_BtuC-like"/>
</dbReference>
<evidence type="ECO:0000313" key="10">
    <source>
        <dbReference type="EMBL" id="EGQ78742.1"/>
    </source>
</evidence>
<gene>
    <name evidence="10" type="primary">troC2</name>
    <name evidence="10" type="ORF">HMPREF9094_2229</name>
</gene>
<protein>
    <submittedName>
        <fullName evidence="10">Manganese/zinc/iron ABC superfamily ATP binding cassette transporter, permease protein</fullName>
    </submittedName>
</protein>
<keyword evidence="5 8" id="KW-0812">Transmembrane</keyword>